<accession>A0A8K0W3C3</accession>
<dbReference type="Proteomes" id="UP000813461">
    <property type="component" value="Unassembled WGS sequence"/>
</dbReference>
<keyword evidence="5" id="KW-0067">ATP-binding</keyword>
<evidence type="ECO:0000256" key="2">
    <source>
        <dbReference type="ARBA" id="ARBA00022679"/>
    </source>
</evidence>
<evidence type="ECO:0000256" key="3">
    <source>
        <dbReference type="ARBA" id="ARBA00022741"/>
    </source>
</evidence>
<evidence type="ECO:0000313" key="7">
    <source>
        <dbReference type="EMBL" id="KAH7092330.1"/>
    </source>
</evidence>
<evidence type="ECO:0000313" key="8">
    <source>
        <dbReference type="Proteomes" id="UP000813461"/>
    </source>
</evidence>
<evidence type="ECO:0000259" key="6">
    <source>
        <dbReference type="PROSITE" id="PS50011"/>
    </source>
</evidence>
<dbReference type="EMBL" id="JAGMVJ010000003">
    <property type="protein sequence ID" value="KAH7092330.1"/>
    <property type="molecule type" value="Genomic_DNA"/>
</dbReference>
<keyword evidence="4 7" id="KW-0418">Kinase</keyword>
<proteinExistence type="predicted"/>
<dbReference type="Pfam" id="PF00069">
    <property type="entry name" value="Pkinase"/>
    <property type="match status" value="1"/>
</dbReference>
<sequence length="586" mass="66729">MPGPPYARPYNYFVWDATLFIQAHRPAWTADDERHTVATLWHGDAALRVHYGPHKKRRVSPGFPPGYLFPANSYTQADANHARGFKTLPPPAAAPQPVVVPLPAVVAPQPLGMAVVQQIDIAPVQHQEPPAGVNGPDRRPYAFWPSLPWRIDPELPTLDINQIRENSRQHRNVFLNTDLLKDGTEDESWHGAKLLGAGGYGVAGLWVQLSKEGNIVDRVVVKETASAARVWRDPKNWRDQLPKEIRIHQLLEERREADAELCRHIVRYRGHRVFMPQRRHRIYMDFANANTHWEGIENYHRNWAEPRRANFDENKVLPEEYIWYTLRALAQACLVLHMGTTDVEAIEGWKPITHLDLMLSNILLHVDQTKAADSDHTDGSWTIPPIIPILMDFGLSFFSPDTGITTNLDNPEDYIFNKIATRYPPEHQSQQGPNFTPLGEKTDVWGLGSVAWSLLVNQTTRHGPVRDAKVTDRVIVKDYDGFVPLSYPTQRNRPKNDETTTLTGEGWFRAPARYSDHLKTLVRQCLNYSPHDRPTLNDIIFEAEMELSSEEAADVLSNLDGLGLRHGQDGKSFDIGRKVNRITDWR</sequence>
<dbReference type="InterPro" id="IPR011009">
    <property type="entry name" value="Kinase-like_dom_sf"/>
</dbReference>
<dbReference type="OrthoDB" id="3673723at2759"/>
<dbReference type="GO" id="GO:0004674">
    <property type="term" value="F:protein serine/threonine kinase activity"/>
    <property type="evidence" value="ECO:0007669"/>
    <property type="project" value="UniProtKB-EC"/>
</dbReference>
<dbReference type="Gene3D" id="1.10.510.10">
    <property type="entry name" value="Transferase(Phosphotransferase) domain 1"/>
    <property type="match status" value="1"/>
</dbReference>
<keyword evidence="8" id="KW-1185">Reference proteome</keyword>
<evidence type="ECO:0000256" key="1">
    <source>
        <dbReference type="ARBA" id="ARBA00012513"/>
    </source>
</evidence>
<dbReference type="GO" id="GO:0005524">
    <property type="term" value="F:ATP binding"/>
    <property type="evidence" value="ECO:0007669"/>
    <property type="project" value="UniProtKB-KW"/>
</dbReference>
<keyword evidence="2" id="KW-0808">Transferase</keyword>
<protein>
    <recommendedName>
        <fullName evidence="1">non-specific serine/threonine protein kinase</fullName>
        <ecNumber evidence="1">2.7.11.1</ecNumber>
    </recommendedName>
</protein>
<dbReference type="InterPro" id="IPR050660">
    <property type="entry name" value="NEK_Ser/Thr_kinase"/>
</dbReference>
<dbReference type="SUPFAM" id="SSF56112">
    <property type="entry name" value="Protein kinase-like (PK-like)"/>
    <property type="match status" value="1"/>
</dbReference>
<feature type="domain" description="Protein kinase" evidence="6">
    <location>
        <begin position="189"/>
        <end position="545"/>
    </location>
</feature>
<evidence type="ECO:0000256" key="5">
    <source>
        <dbReference type="ARBA" id="ARBA00022840"/>
    </source>
</evidence>
<reference evidence="7" key="1">
    <citation type="journal article" date="2021" name="Nat. Commun.">
        <title>Genetic determinants of endophytism in the Arabidopsis root mycobiome.</title>
        <authorList>
            <person name="Mesny F."/>
            <person name="Miyauchi S."/>
            <person name="Thiergart T."/>
            <person name="Pickel B."/>
            <person name="Atanasova L."/>
            <person name="Karlsson M."/>
            <person name="Huettel B."/>
            <person name="Barry K.W."/>
            <person name="Haridas S."/>
            <person name="Chen C."/>
            <person name="Bauer D."/>
            <person name="Andreopoulos W."/>
            <person name="Pangilinan J."/>
            <person name="LaButti K."/>
            <person name="Riley R."/>
            <person name="Lipzen A."/>
            <person name="Clum A."/>
            <person name="Drula E."/>
            <person name="Henrissat B."/>
            <person name="Kohler A."/>
            <person name="Grigoriev I.V."/>
            <person name="Martin F.M."/>
            <person name="Hacquard S."/>
        </authorList>
    </citation>
    <scope>NUCLEOTIDE SEQUENCE</scope>
    <source>
        <strain evidence="7">MPI-SDFR-AT-0120</strain>
    </source>
</reference>
<dbReference type="PROSITE" id="PS50011">
    <property type="entry name" value="PROTEIN_KINASE_DOM"/>
    <property type="match status" value="1"/>
</dbReference>
<dbReference type="AlphaFoldDB" id="A0A8K0W3C3"/>
<dbReference type="SMART" id="SM00220">
    <property type="entry name" value="S_TKc"/>
    <property type="match status" value="1"/>
</dbReference>
<keyword evidence="3" id="KW-0547">Nucleotide-binding</keyword>
<dbReference type="PANTHER" id="PTHR43671:SF13">
    <property type="entry name" value="SERINE_THREONINE-PROTEIN KINASE NEK2"/>
    <property type="match status" value="1"/>
</dbReference>
<evidence type="ECO:0000256" key="4">
    <source>
        <dbReference type="ARBA" id="ARBA00022777"/>
    </source>
</evidence>
<dbReference type="InterPro" id="IPR000719">
    <property type="entry name" value="Prot_kinase_dom"/>
</dbReference>
<comment type="caution">
    <text evidence="7">The sequence shown here is derived from an EMBL/GenBank/DDBJ whole genome shotgun (WGS) entry which is preliminary data.</text>
</comment>
<gene>
    <name evidence="7" type="ORF">FB567DRAFT_576743</name>
</gene>
<name>A0A8K0W3C3_9PLEO</name>
<organism evidence="7 8">
    <name type="scientific">Paraphoma chrysanthemicola</name>
    <dbReference type="NCBI Taxonomy" id="798071"/>
    <lineage>
        <taxon>Eukaryota</taxon>
        <taxon>Fungi</taxon>
        <taxon>Dikarya</taxon>
        <taxon>Ascomycota</taxon>
        <taxon>Pezizomycotina</taxon>
        <taxon>Dothideomycetes</taxon>
        <taxon>Pleosporomycetidae</taxon>
        <taxon>Pleosporales</taxon>
        <taxon>Pleosporineae</taxon>
        <taxon>Phaeosphaeriaceae</taxon>
        <taxon>Paraphoma</taxon>
    </lineage>
</organism>
<dbReference type="PANTHER" id="PTHR43671">
    <property type="entry name" value="SERINE/THREONINE-PROTEIN KINASE NEK"/>
    <property type="match status" value="1"/>
</dbReference>
<dbReference type="EC" id="2.7.11.1" evidence="1"/>